<proteinExistence type="predicted"/>
<evidence type="ECO:0000256" key="1">
    <source>
        <dbReference type="ARBA" id="ARBA00004186"/>
    </source>
</evidence>
<organism evidence="11 12">
    <name type="scientific">Phlebotomus papatasi</name>
    <name type="common">Sandfly</name>
    <dbReference type="NCBI Taxonomy" id="29031"/>
    <lineage>
        <taxon>Eukaryota</taxon>
        <taxon>Metazoa</taxon>
        <taxon>Ecdysozoa</taxon>
        <taxon>Arthropoda</taxon>
        <taxon>Hexapoda</taxon>
        <taxon>Insecta</taxon>
        <taxon>Pterygota</taxon>
        <taxon>Neoptera</taxon>
        <taxon>Endopterygota</taxon>
        <taxon>Diptera</taxon>
        <taxon>Nematocera</taxon>
        <taxon>Psychodoidea</taxon>
        <taxon>Psychodidae</taxon>
        <taxon>Phlebotomus</taxon>
        <taxon>Phlebotomus</taxon>
    </lineage>
</organism>
<dbReference type="InterPro" id="IPR003593">
    <property type="entry name" value="AAA+_ATPase"/>
</dbReference>
<dbReference type="InterPro" id="IPR050304">
    <property type="entry name" value="MT-severing_AAA_ATPase"/>
</dbReference>
<protein>
    <recommendedName>
        <fullName evidence="10">AAA+ ATPase domain-containing protein</fullName>
    </recommendedName>
</protein>
<keyword evidence="7" id="KW-0206">Cytoskeleton</keyword>
<evidence type="ECO:0000313" key="11">
    <source>
        <dbReference type="EnsemblMetazoa" id="PPAI008805-PA"/>
    </source>
</evidence>
<dbReference type="GO" id="GO:0005874">
    <property type="term" value="C:microtubule"/>
    <property type="evidence" value="ECO:0007669"/>
    <property type="project" value="UniProtKB-KW"/>
</dbReference>
<accession>A0A1B0DKL1</accession>
<dbReference type="SMART" id="SM00382">
    <property type="entry name" value="AAA"/>
    <property type="match status" value="1"/>
</dbReference>
<reference evidence="11" key="1">
    <citation type="submission" date="2022-08" db="UniProtKB">
        <authorList>
            <consortium name="EnsemblMetazoa"/>
        </authorList>
    </citation>
    <scope>IDENTIFICATION</scope>
    <source>
        <strain evidence="11">Israel</strain>
    </source>
</reference>
<name>A0A1B0DKL1_PHLPP</name>
<evidence type="ECO:0000256" key="5">
    <source>
        <dbReference type="ARBA" id="ARBA00022840"/>
    </source>
</evidence>
<keyword evidence="8" id="KW-0413">Isomerase</keyword>
<evidence type="ECO:0000256" key="4">
    <source>
        <dbReference type="ARBA" id="ARBA00022741"/>
    </source>
</evidence>
<dbReference type="InterPro" id="IPR006594">
    <property type="entry name" value="LisH"/>
</dbReference>
<dbReference type="PANTHER" id="PTHR23074">
    <property type="entry name" value="AAA DOMAIN-CONTAINING"/>
    <property type="match status" value="1"/>
</dbReference>
<evidence type="ECO:0000259" key="10">
    <source>
        <dbReference type="SMART" id="SM00382"/>
    </source>
</evidence>
<dbReference type="PROSITE" id="PS50896">
    <property type="entry name" value="LISH"/>
    <property type="match status" value="1"/>
</dbReference>
<evidence type="ECO:0000256" key="9">
    <source>
        <dbReference type="SAM" id="MobiDB-lite"/>
    </source>
</evidence>
<sequence>MSLEEERRASSERRRNILHLIVQFLEDLGLCDSRESLVAEAKIPNDVQVCDNVDLETMYLEFVSYYHIKFGRAPKIVKRVTRQEARKSAHRTSRPLNSAPKNSGKLGMGGSQTSDTWNSLSVVQICASSHASIGDGEKFGRPMLSSFENSSPEWREIAQLVCKDLVSDGVKVSWSEVIGAKNAKEVLKESVILPLEYPNLFREGSMEPWKCVLLHGPPGTGKTLLARALCAETRGKVSFFNISSSTIISKWRGESEKYLKVLFDVARFYSPSVIFFDEIEGLTSRRDSATEHEASRRMKSEFLGLLDGFTPSNGIFVLCNTNLP</sequence>
<evidence type="ECO:0000256" key="3">
    <source>
        <dbReference type="ARBA" id="ARBA00022701"/>
    </source>
</evidence>
<dbReference type="InterPro" id="IPR027417">
    <property type="entry name" value="P-loop_NTPase"/>
</dbReference>
<dbReference type="Gene3D" id="3.40.50.300">
    <property type="entry name" value="P-loop containing nucleotide triphosphate hydrolases"/>
    <property type="match status" value="1"/>
</dbReference>
<evidence type="ECO:0000256" key="8">
    <source>
        <dbReference type="ARBA" id="ARBA00023235"/>
    </source>
</evidence>
<keyword evidence="4" id="KW-0547">Nucleotide-binding</keyword>
<dbReference type="Proteomes" id="UP000092462">
    <property type="component" value="Unassembled WGS sequence"/>
</dbReference>
<evidence type="ECO:0000256" key="7">
    <source>
        <dbReference type="ARBA" id="ARBA00023212"/>
    </source>
</evidence>
<dbReference type="AlphaFoldDB" id="A0A1B0DKL1"/>
<keyword evidence="5" id="KW-0067">ATP-binding</keyword>
<dbReference type="GO" id="GO:0005819">
    <property type="term" value="C:spindle"/>
    <property type="evidence" value="ECO:0007669"/>
    <property type="project" value="UniProtKB-SubCell"/>
</dbReference>
<keyword evidence="12" id="KW-1185">Reference proteome</keyword>
<feature type="domain" description="AAA+ ATPase" evidence="10">
    <location>
        <begin position="208"/>
        <end position="312"/>
    </location>
</feature>
<dbReference type="GO" id="GO:0005524">
    <property type="term" value="F:ATP binding"/>
    <property type="evidence" value="ECO:0007669"/>
    <property type="project" value="UniProtKB-KW"/>
</dbReference>
<dbReference type="GO" id="GO:0016853">
    <property type="term" value="F:isomerase activity"/>
    <property type="evidence" value="ECO:0007669"/>
    <property type="project" value="UniProtKB-KW"/>
</dbReference>
<dbReference type="InterPro" id="IPR003959">
    <property type="entry name" value="ATPase_AAA_core"/>
</dbReference>
<keyword evidence="2" id="KW-0963">Cytoplasm</keyword>
<dbReference type="GO" id="GO:0016887">
    <property type="term" value="F:ATP hydrolysis activity"/>
    <property type="evidence" value="ECO:0007669"/>
    <property type="project" value="InterPro"/>
</dbReference>
<dbReference type="Pfam" id="PF00004">
    <property type="entry name" value="AAA"/>
    <property type="match status" value="1"/>
</dbReference>
<dbReference type="VEuPathDB" id="VectorBase:PPAI008805"/>
<evidence type="ECO:0000313" key="12">
    <source>
        <dbReference type="Proteomes" id="UP000092462"/>
    </source>
</evidence>
<keyword evidence="6" id="KW-0175">Coiled coil</keyword>
<dbReference type="SUPFAM" id="SSF52540">
    <property type="entry name" value="P-loop containing nucleoside triphosphate hydrolases"/>
    <property type="match status" value="1"/>
</dbReference>
<dbReference type="FunFam" id="3.40.50.300:FF:001025">
    <property type="entry name" value="ATPase family, AAA domain-containing 2B"/>
    <property type="match status" value="1"/>
</dbReference>
<keyword evidence="3" id="KW-0493">Microtubule</keyword>
<dbReference type="EMBL" id="AJVK01035609">
    <property type="status" value="NOT_ANNOTATED_CDS"/>
    <property type="molecule type" value="Genomic_DNA"/>
</dbReference>
<feature type="region of interest" description="Disordered" evidence="9">
    <location>
        <begin position="82"/>
        <end position="111"/>
    </location>
</feature>
<dbReference type="EnsemblMetazoa" id="PPAI008805-RA">
    <property type="protein sequence ID" value="PPAI008805-PA"/>
    <property type="gene ID" value="PPAI008805"/>
</dbReference>
<dbReference type="VEuPathDB" id="VectorBase:PPAPM1_003778"/>
<evidence type="ECO:0000256" key="6">
    <source>
        <dbReference type="ARBA" id="ARBA00023054"/>
    </source>
</evidence>
<evidence type="ECO:0000256" key="2">
    <source>
        <dbReference type="ARBA" id="ARBA00022490"/>
    </source>
</evidence>
<comment type="subcellular location">
    <subcellularLocation>
        <location evidence="1">Cytoplasm</location>
        <location evidence="1">Cytoskeleton</location>
        <location evidence="1">Spindle</location>
    </subcellularLocation>
</comment>
<dbReference type="PANTHER" id="PTHR23074:SF78">
    <property type="entry name" value="KATANIN P60 ATPASE-CONTAINING SUBUNIT A-LIKE 2"/>
    <property type="match status" value="1"/>
</dbReference>